<evidence type="ECO:0000313" key="2">
    <source>
        <dbReference type="Proteomes" id="UP000241426"/>
    </source>
</evidence>
<gene>
    <name evidence="1" type="ORF">C9J27_04165</name>
</gene>
<name>A0A2T3KL06_9GAMM</name>
<protein>
    <submittedName>
        <fullName evidence="1">Uncharacterized protein</fullName>
    </submittedName>
</protein>
<organism evidence="1 2">
    <name type="scientific">Photobacterium kishitanii</name>
    <dbReference type="NCBI Taxonomy" id="318456"/>
    <lineage>
        <taxon>Bacteria</taxon>
        <taxon>Pseudomonadati</taxon>
        <taxon>Pseudomonadota</taxon>
        <taxon>Gammaproteobacteria</taxon>
        <taxon>Vibrionales</taxon>
        <taxon>Vibrionaceae</taxon>
        <taxon>Photobacterium</taxon>
    </lineage>
</organism>
<dbReference type="Proteomes" id="UP000241426">
    <property type="component" value="Unassembled WGS sequence"/>
</dbReference>
<reference evidence="1 2" key="1">
    <citation type="submission" date="2018-01" db="EMBL/GenBank/DDBJ databases">
        <title>Whole genome sequencing of Histamine producing bacteria.</title>
        <authorList>
            <person name="Butler K."/>
        </authorList>
    </citation>
    <scope>NUCLEOTIDE SEQUENCE [LARGE SCALE GENOMIC DNA]</scope>
    <source>
        <strain evidence="1 2">FS-7.2</strain>
    </source>
</reference>
<evidence type="ECO:0000313" key="1">
    <source>
        <dbReference type="EMBL" id="PSV00327.1"/>
    </source>
</evidence>
<dbReference type="RefSeq" id="WP_107288957.1">
    <property type="nucleotide sequence ID" value="NZ_PYNF01000003.1"/>
</dbReference>
<proteinExistence type="predicted"/>
<accession>A0A2T3KL06</accession>
<sequence length="81" mass="9247">MALNRIDALFDAWNAQISASTSDFRKQVTATRRRNGVNVVAQNRLTKNGVNKKIMLGNRFEPCFVQPRGKAWIRVAELSWL</sequence>
<dbReference type="EMBL" id="PYNF01000003">
    <property type="protein sequence ID" value="PSV00327.1"/>
    <property type="molecule type" value="Genomic_DNA"/>
</dbReference>
<comment type="caution">
    <text evidence="1">The sequence shown here is derived from an EMBL/GenBank/DDBJ whole genome shotgun (WGS) entry which is preliminary data.</text>
</comment>
<dbReference type="AlphaFoldDB" id="A0A2T3KL06"/>